<dbReference type="GO" id="GO:0005634">
    <property type="term" value="C:nucleus"/>
    <property type="evidence" value="ECO:0007669"/>
    <property type="project" value="UniProtKB-SubCell"/>
</dbReference>
<feature type="domain" description="C2H2-type" evidence="15">
    <location>
        <begin position="323"/>
        <end position="350"/>
    </location>
</feature>
<comment type="caution">
    <text evidence="16">The sequence shown here is derived from an EMBL/GenBank/DDBJ whole genome shotgun (WGS) entry which is preliminary data.</text>
</comment>
<evidence type="ECO:0000256" key="9">
    <source>
        <dbReference type="ARBA" id="ARBA00023125"/>
    </source>
</evidence>
<dbReference type="Gene3D" id="3.30.160.60">
    <property type="entry name" value="Classic Zinc Finger"/>
    <property type="match status" value="4"/>
</dbReference>
<feature type="compositionally biased region" description="Low complexity" evidence="13">
    <location>
        <begin position="460"/>
        <end position="479"/>
    </location>
</feature>
<dbReference type="GO" id="GO:0008270">
    <property type="term" value="F:zinc ion binding"/>
    <property type="evidence" value="ECO:0007669"/>
    <property type="project" value="UniProtKB-KW"/>
</dbReference>
<protein>
    <submittedName>
        <fullName evidence="16">Zinc finger and BTB domain-containing protein 8A</fullName>
    </submittedName>
</protein>
<evidence type="ECO:0000256" key="1">
    <source>
        <dbReference type="ARBA" id="ARBA00003767"/>
    </source>
</evidence>
<feature type="domain" description="BTB" evidence="14">
    <location>
        <begin position="534"/>
        <end position="602"/>
    </location>
</feature>
<dbReference type="PANTHER" id="PTHR46105:SF12">
    <property type="entry name" value="ZINC FINGER AND BTB DOMAIN-CONTAINING PROTEIN 8A"/>
    <property type="match status" value="1"/>
</dbReference>
<dbReference type="SUPFAM" id="SSF57667">
    <property type="entry name" value="beta-beta-alpha zinc fingers"/>
    <property type="match status" value="2"/>
</dbReference>
<feature type="region of interest" description="Disordered" evidence="13">
    <location>
        <begin position="419"/>
        <end position="500"/>
    </location>
</feature>
<evidence type="ECO:0000256" key="5">
    <source>
        <dbReference type="ARBA" id="ARBA00022737"/>
    </source>
</evidence>
<dbReference type="SUPFAM" id="SSF54695">
    <property type="entry name" value="POZ domain"/>
    <property type="match status" value="2"/>
</dbReference>
<name>A0ABC9XPQ8_GRUJA</name>
<organism evidence="16 17">
    <name type="scientific">Grus japonensis</name>
    <name type="common">Japanese crane</name>
    <name type="synonym">Red-crowned crane</name>
    <dbReference type="NCBI Taxonomy" id="30415"/>
    <lineage>
        <taxon>Eukaryota</taxon>
        <taxon>Metazoa</taxon>
        <taxon>Chordata</taxon>
        <taxon>Craniata</taxon>
        <taxon>Vertebrata</taxon>
        <taxon>Euteleostomi</taxon>
        <taxon>Archelosauria</taxon>
        <taxon>Archosauria</taxon>
        <taxon>Dinosauria</taxon>
        <taxon>Saurischia</taxon>
        <taxon>Theropoda</taxon>
        <taxon>Coelurosauria</taxon>
        <taxon>Aves</taxon>
        <taxon>Neognathae</taxon>
        <taxon>Neoaves</taxon>
        <taxon>Gruiformes</taxon>
        <taxon>Gruidae</taxon>
        <taxon>Grus</taxon>
    </lineage>
</organism>
<dbReference type="InterPro" id="IPR013087">
    <property type="entry name" value="Znf_C2H2_type"/>
</dbReference>
<comment type="function">
    <text evidence="1">May be involved in transcriptional regulation.</text>
</comment>
<dbReference type="InterPro" id="IPR050457">
    <property type="entry name" value="ZnFinger_BTB_dom_contain"/>
</dbReference>
<keyword evidence="11" id="KW-0539">Nucleus</keyword>
<feature type="region of interest" description="Disordered" evidence="13">
    <location>
        <begin position="783"/>
        <end position="808"/>
    </location>
</feature>
<dbReference type="AlphaFoldDB" id="A0ABC9XPQ8"/>
<evidence type="ECO:0000256" key="4">
    <source>
        <dbReference type="ARBA" id="ARBA00022723"/>
    </source>
</evidence>
<feature type="region of interest" description="Disordered" evidence="13">
    <location>
        <begin position="126"/>
        <end position="150"/>
    </location>
</feature>
<feature type="domain" description="C2H2-type" evidence="15">
    <location>
        <begin position="351"/>
        <end position="379"/>
    </location>
</feature>
<feature type="compositionally biased region" description="Basic and acidic residues" evidence="13">
    <location>
        <begin position="941"/>
        <end position="956"/>
    </location>
</feature>
<keyword evidence="4" id="KW-0479">Metal-binding</keyword>
<feature type="region of interest" description="Disordered" evidence="13">
    <location>
        <begin position="937"/>
        <end position="956"/>
    </location>
</feature>
<feature type="compositionally biased region" description="Basic and acidic residues" evidence="13">
    <location>
        <begin position="708"/>
        <end position="718"/>
    </location>
</feature>
<sequence length="990" mass="111102">MEMQSYYTKLLGELNEQRKRDFFCDCSIIVEGRIFKAHKNILFANSGYFRALLIHYIQDSGRHSTASLDIVTSEAFSIILDFLYSGKLDLCGENVIEEKERISDCQRDPPCGECSSCHPLELVVRDPASSDSPDDANSSLPKGVEPKVEFDSDEVEVEVGERLPQYPTPLSLEQMEEGLHGGQAMDLACNNYHMKQFLEALLRNSSAQRKDDVVHHFVRGFEGRPEDAGVAMSSMMDIHSDWYGEDTEANSLFSCWSPGVLLLSQAQRLVGYLALAGMSPSSDVRDLEEKKITSICVSPEVDNKDLGILSAYGDVLVVPIKLHKCPFCPYTAKQKGILKRHIRSHTGERPYPCETCGKRFTRQEHLRSHALSVHRSNKPIICKGCRRTFTSSLSQGLRRFGLCDSCTCVTTTHEDSMPINLSLMEPSSEGQEKGDADNDWPIYVESGEENDPADDDDADGLGAAGPARRLQPPRAPTRGRGPRIHRPLPSAQRQPPAGPSRTTLHFIFSGMEISSHQFHLLQQLNEQRRQDLFCDCNILVEGKVFKAHRNVLFASSGYFKMLLSQSSKETTQPTTATFQAFSPDTFTVILDFVYSGKLSLTGQNVIEVMSAASYLQMTDVISVCKTFIKSSLDISEKEKDRYFSLSDKDVNSNGVDRSCLYSTGWRAESSPPHSHLSPDQGTCMMGGNAWSNFSYYPTSQRNAQQQLSKHEQRQDSIKKSRHLGLQQPPDIPHYKSSKLEDRAAEPAGHIAQSEEQVQIETEVESPHVGYQYSQGSDVIPRSLAVSQQEHESPRSSSKSKSSKADEPYASMPSILGVMGSWAEDDLPRMRFKCPFCTHVVKRKADLKRHLRCHTGERPYPCEACGKRFSRLDHLSSHFRTIHQACKPICRKCKRHVTELTGQVVQEGTRRYRLCNECLAEAGIDSIRIDLEAEAPLEFPQDGDKDSRWHYGEDNRSDVEIVEDGSTDLVIQQVDDSEDEADEKEVKPNIR</sequence>
<evidence type="ECO:0000256" key="11">
    <source>
        <dbReference type="ARBA" id="ARBA00023242"/>
    </source>
</evidence>
<reference evidence="16 17" key="1">
    <citation type="submission" date="2024-06" db="EMBL/GenBank/DDBJ databases">
        <title>The draft genome of Grus japonensis, version 3.</title>
        <authorList>
            <person name="Nabeshima K."/>
            <person name="Suzuki S."/>
            <person name="Onuma M."/>
        </authorList>
    </citation>
    <scope>NUCLEOTIDE SEQUENCE [LARGE SCALE GENOMIC DNA]</scope>
    <source>
        <strain evidence="16 17">451A</strain>
    </source>
</reference>
<evidence type="ECO:0000259" key="14">
    <source>
        <dbReference type="PROSITE" id="PS50097"/>
    </source>
</evidence>
<dbReference type="PROSITE" id="PS50157">
    <property type="entry name" value="ZINC_FINGER_C2H2_2"/>
    <property type="match status" value="4"/>
</dbReference>
<proteinExistence type="predicted"/>
<comment type="subcellular location">
    <subcellularLocation>
        <location evidence="2">Nucleus</location>
    </subcellularLocation>
</comment>
<dbReference type="PANTHER" id="PTHR46105">
    <property type="entry name" value="AGAP004733-PA"/>
    <property type="match status" value="1"/>
</dbReference>
<evidence type="ECO:0000313" key="16">
    <source>
        <dbReference type="EMBL" id="GAB0199426.1"/>
    </source>
</evidence>
<evidence type="ECO:0000259" key="15">
    <source>
        <dbReference type="PROSITE" id="PS50157"/>
    </source>
</evidence>
<keyword evidence="6 12" id="KW-0863">Zinc-finger</keyword>
<dbReference type="FunFam" id="3.30.160.60:FF:000218">
    <property type="entry name" value="Zinc finger protein 10"/>
    <property type="match status" value="1"/>
</dbReference>
<feature type="region of interest" description="Disordered" evidence="13">
    <location>
        <begin position="701"/>
        <end position="762"/>
    </location>
</feature>
<dbReference type="PROSITE" id="PS00028">
    <property type="entry name" value="ZINC_FINGER_C2H2_1"/>
    <property type="match status" value="3"/>
</dbReference>
<dbReference type="SMART" id="SM00355">
    <property type="entry name" value="ZnF_C2H2"/>
    <property type="match status" value="4"/>
</dbReference>
<keyword evidence="7" id="KW-0862">Zinc</keyword>
<dbReference type="Proteomes" id="UP001623348">
    <property type="component" value="Unassembled WGS sequence"/>
</dbReference>
<evidence type="ECO:0000256" key="10">
    <source>
        <dbReference type="ARBA" id="ARBA00023163"/>
    </source>
</evidence>
<keyword evidence="5" id="KW-0677">Repeat</keyword>
<dbReference type="InterPro" id="IPR000210">
    <property type="entry name" value="BTB/POZ_dom"/>
</dbReference>
<dbReference type="FunFam" id="3.30.160.60:FF:000379">
    <property type="entry name" value="Zinc finger and BTB domain-containing protein 46"/>
    <property type="match status" value="1"/>
</dbReference>
<evidence type="ECO:0000256" key="13">
    <source>
        <dbReference type="SAM" id="MobiDB-lite"/>
    </source>
</evidence>
<dbReference type="CDD" id="cd18329">
    <property type="entry name" value="BTB_POZ_ZBTB8A_BOZF1"/>
    <property type="match status" value="1"/>
</dbReference>
<feature type="compositionally biased region" description="Acidic residues" evidence="13">
    <location>
        <begin position="446"/>
        <end position="459"/>
    </location>
</feature>
<evidence type="ECO:0000256" key="6">
    <source>
        <dbReference type="ARBA" id="ARBA00022771"/>
    </source>
</evidence>
<dbReference type="EMBL" id="BAAFJT010000023">
    <property type="protein sequence ID" value="GAB0199426.1"/>
    <property type="molecule type" value="Genomic_DNA"/>
</dbReference>
<dbReference type="Gene3D" id="3.30.710.10">
    <property type="entry name" value="Potassium Channel Kv1.1, Chain A"/>
    <property type="match status" value="2"/>
</dbReference>
<feature type="domain" description="C2H2-type" evidence="15">
    <location>
        <begin position="859"/>
        <end position="887"/>
    </location>
</feature>
<dbReference type="SMART" id="SM00225">
    <property type="entry name" value="BTB"/>
    <property type="match status" value="2"/>
</dbReference>
<accession>A0ABC9XPQ8</accession>
<gene>
    <name evidence="16" type="ORF">GRJ2_002408000</name>
</gene>
<feature type="compositionally biased region" description="Low complexity" evidence="13">
    <location>
        <begin position="126"/>
        <end position="139"/>
    </location>
</feature>
<evidence type="ECO:0000256" key="7">
    <source>
        <dbReference type="ARBA" id="ARBA00022833"/>
    </source>
</evidence>
<keyword evidence="8" id="KW-0805">Transcription regulation</keyword>
<dbReference type="InterPro" id="IPR011333">
    <property type="entry name" value="SKP1/BTB/POZ_sf"/>
</dbReference>
<evidence type="ECO:0000256" key="8">
    <source>
        <dbReference type="ARBA" id="ARBA00023015"/>
    </source>
</evidence>
<evidence type="ECO:0000256" key="3">
    <source>
        <dbReference type="ARBA" id="ARBA00022553"/>
    </source>
</evidence>
<feature type="domain" description="BTB" evidence="14">
    <location>
        <begin position="24"/>
        <end position="92"/>
    </location>
</feature>
<evidence type="ECO:0000313" key="17">
    <source>
        <dbReference type="Proteomes" id="UP001623348"/>
    </source>
</evidence>
<evidence type="ECO:0000256" key="12">
    <source>
        <dbReference type="PROSITE-ProRule" id="PRU00042"/>
    </source>
</evidence>
<keyword evidence="3" id="KW-0597">Phosphoprotein</keyword>
<keyword evidence="17" id="KW-1185">Reference proteome</keyword>
<dbReference type="Pfam" id="PF00096">
    <property type="entry name" value="zf-C2H2"/>
    <property type="match status" value="2"/>
</dbReference>
<evidence type="ECO:0000256" key="2">
    <source>
        <dbReference type="ARBA" id="ARBA00004123"/>
    </source>
</evidence>
<dbReference type="PROSITE" id="PS50097">
    <property type="entry name" value="BTB"/>
    <property type="match status" value="2"/>
</dbReference>
<feature type="region of interest" description="Disordered" evidence="13">
    <location>
        <begin position="968"/>
        <end position="990"/>
    </location>
</feature>
<feature type="domain" description="C2H2-type" evidence="15">
    <location>
        <begin position="831"/>
        <end position="858"/>
    </location>
</feature>
<keyword evidence="9" id="KW-0238">DNA-binding</keyword>
<dbReference type="FunFam" id="3.30.160.60:FF:000065">
    <property type="entry name" value="B-cell CLL/lymphoma 6, member B"/>
    <property type="match status" value="1"/>
</dbReference>
<keyword evidence="10" id="KW-0804">Transcription</keyword>
<dbReference type="Pfam" id="PF00651">
    <property type="entry name" value="BTB"/>
    <property type="match status" value="2"/>
</dbReference>
<dbReference type="InterPro" id="IPR036236">
    <property type="entry name" value="Znf_C2H2_sf"/>
</dbReference>